<feature type="transmembrane region" description="Helical" evidence="6">
    <location>
        <begin position="21"/>
        <end position="37"/>
    </location>
</feature>
<evidence type="ECO:0000256" key="2">
    <source>
        <dbReference type="ARBA" id="ARBA00022692"/>
    </source>
</evidence>
<dbReference type="Pfam" id="PF13515">
    <property type="entry name" value="FUSC_2"/>
    <property type="match status" value="1"/>
</dbReference>
<dbReference type="InterPro" id="IPR049453">
    <property type="entry name" value="Memb_transporter_dom"/>
</dbReference>
<keyword evidence="2 6" id="KW-0812">Transmembrane</keyword>
<evidence type="ECO:0000256" key="3">
    <source>
        <dbReference type="ARBA" id="ARBA00022989"/>
    </source>
</evidence>
<reference evidence="8" key="1">
    <citation type="submission" date="2024-07" db="EMBL/GenBank/DDBJ databases">
        <authorList>
            <person name="fu j."/>
        </authorList>
    </citation>
    <scope>NUCLEOTIDE SEQUENCE</scope>
    <source>
        <strain evidence="8">P10A9</strain>
    </source>
</reference>
<feature type="compositionally biased region" description="Low complexity" evidence="5">
    <location>
        <begin position="335"/>
        <end position="345"/>
    </location>
</feature>
<feature type="compositionally biased region" description="Basic and acidic residues" evidence="5">
    <location>
        <begin position="347"/>
        <end position="358"/>
    </location>
</feature>
<dbReference type="GO" id="GO:0016020">
    <property type="term" value="C:membrane"/>
    <property type="evidence" value="ECO:0007669"/>
    <property type="project" value="UniProtKB-SubCell"/>
</dbReference>
<feature type="transmembrane region" description="Helical" evidence="6">
    <location>
        <begin position="94"/>
        <end position="110"/>
    </location>
</feature>
<accession>A0AB39L3K4</accession>
<evidence type="ECO:0000256" key="6">
    <source>
        <dbReference type="SAM" id="Phobius"/>
    </source>
</evidence>
<evidence type="ECO:0000256" key="1">
    <source>
        <dbReference type="ARBA" id="ARBA00004141"/>
    </source>
</evidence>
<feature type="transmembrane region" description="Helical" evidence="6">
    <location>
        <begin position="245"/>
        <end position="268"/>
    </location>
</feature>
<organism evidence="8">
    <name type="scientific">Sinomonas puerhi</name>
    <dbReference type="NCBI Taxonomy" id="3238584"/>
    <lineage>
        <taxon>Bacteria</taxon>
        <taxon>Bacillati</taxon>
        <taxon>Actinomycetota</taxon>
        <taxon>Actinomycetes</taxon>
        <taxon>Micrococcales</taxon>
        <taxon>Micrococcaceae</taxon>
        <taxon>Sinomonas</taxon>
    </lineage>
</organism>
<feature type="transmembrane region" description="Helical" evidence="6">
    <location>
        <begin position="122"/>
        <end position="141"/>
    </location>
</feature>
<evidence type="ECO:0000256" key="4">
    <source>
        <dbReference type="ARBA" id="ARBA00023136"/>
    </source>
</evidence>
<dbReference type="KEGG" id="spue:AB5L97_19520"/>
<evidence type="ECO:0000256" key="5">
    <source>
        <dbReference type="SAM" id="MobiDB-lite"/>
    </source>
</evidence>
<protein>
    <submittedName>
        <fullName evidence="8">FUSC family protein</fullName>
    </submittedName>
</protein>
<evidence type="ECO:0000259" key="7">
    <source>
        <dbReference type="Pfam" id="PF13515"/>
    </source>
</evidence>
<gene>
    <name evidence="8" type="ORF">AB5L97_19520</name>
</gene>
<feature type="domain" description="Integral membrane bound transporter" evidence="7">
    <location>
        <begin position="198"/>
        <end position="324"/>
    </location>
</feature>
<dbReference type="RefSeq" id="WP_369045952.1">
    <property type="nucleotide sequence ID" value="NZ_CP163302.1"/>
</dbReference>
<comment type="subcellular location">
    <subcellularLocation>
        <location evidence="1">Membrane</location>
        <topology evidence="1">Multi-pass membrane protein</topology>
    </subcellularLocation>
</comment>
<feature type="transmembrane region" description="Helical" evidence="6">
    <location>
        <begin position="192"/>
        <end position="225"/>
    </location>
</feature>
<dbReference type="EMBL" id="CP163302">
    <property type="protein sequence ID" value="XDP45418.1"/>
    <property type="molecule type" value="Genomic_DNA"/>
</dbReference>
<feature type="transmembrane region" description="Helical" evidence="6">
    <location>
        <begin position="311"/>
        <end position="329"/>
    </location>
</feature>
<keyword evidence="4 6" id="KW-0472">Membrane</keyword>
<proteinExistence type="predicted"/>
<sequence>MKQHAREFFHLPPARGHRIPALRVAAGIVIPLIALVLLGRADLTIYAVFGALTGVYGRMEPHWLRLKHQTYAGILMCASVAGGVALAAAHASAWALTGLATILAGVLSVVSDRLSLRPSGPFFYLFAFTASASVPFDGQLWEAATTAAASVAVALLIGFAGRLRAHRHHPDRGLLEDPHAPWPRMLRHAGRYVAAMGLAGSLATALGLGHSYWAMIAAAAPIAAADATRGLVRAVHRVVGTYGGVALTAGLLTLHWAALPLAVLLAGLQFIGEVFVVRHYSIALVFMTPVALMMTGFVAASPSQGLVADRAVETTIGAAIAFAVILLTTSRRRSGAAGAPASPARVLAEHGPRASDAG</sequence>
<feature type="transmembrane region" description="Helical" evidence="6">
    <location>
        <begin position="280"/>
        <end position="299"/>
    </location>
</feature>
<feature type="region of interest" description="Disordered" evidence="5">
    <location>
        <begin position="335"/>
        <end position="358"/>
    </location>
</feature>
<keyword evidence="3 6" id="KW-1133">Transmembrane helix</keyword>
<evidence type="ECO:0000313" key="8">
    <source>
        <dbReference type="EMBL" id="XDP45418.1"/>
    </source>
</evidence>
<feature type="transmembrane region" description="Helical" evidence="6">
    <location>
        <begin position="147"/>
        <end position="165"/>
    </location>
</feature>
<name>A0AB39L3K4_9MICC</name>
<dbReference type="AlphaFoldDB" id="A0AB39L3K4"/>